<dbReference type="Proteomes" id="UP000011713">
    <property type="component" value="Unassembled WGS sequence"/>
</dbReference>
<dbReference type="AlphaFoldDB" id="M4B2U0"/>
<evidence type="ECO:0000313" key="2">
    <source>
        <dbReference type="Proteomes" id="UP000011713"/>
    </source>
</evidence>
<dbReference type="EnsemblProtists" id="HpaT800588">
    <property type="protein sequence ID" value="HpaP800588"/>
    <property type="gene ID" value="HpaG800588"/>
</dbReference>
<name>M4B2U0_HYAAE</name>
<sequence>MSRRATGKSTFQIHAGVHAQSLRLLRKKRKSYGETTPTMMTTTLSASLCGGPLRHRSYPHRPMRFVCRQCHRHPLPAARYPGSRARSSLLRMELIG</sequence>
<reference evidence="2" key="1">
    <citation type="journal article" date="2010" name="Science">
        <title>Signatures of adaptation to obligate biotrophy in the Hyaloperonospora arabidopsidis genome.</title>
        <authorList>
            <person name="Baxter L."/>
            <person name="Tripathy S."/>
            <person name="Ishaque N."/>
            <person name="Boot N."/>
            <person name="Cabral A."/>
            <person name="Kemen E."/>
            <person name="Thines M."/>
            <person name="Ah-Fong A."/>
            <person name="Anderson R."/>
            <person name="Badejoko W."/>
            <person name="Bittner-Eddy P."/>
            <person name="Boore J.L."/>
            <person name="Chibucos M.C."/>
            <person name="Coates M."/>
            <person name="Dehal P."/>
            <person name="Delehaunty K."/>
            <person name="Dong S."/>
            <person name="Downton P."/>
            <person name="Dumas B."/>
            <person name="Fabro G."/>
            <person name="Fronick C."/>
            <person name="Fuerstenberg S.I."/>
            <person name="Fulton L."/>
            <person name="Gaulin E."/>
            <person name="Govers F."/>
            <person name="Hughes L."/>
            <person name="Humphray S."/>
            <person name="Jiang R.H."/>
            <person name="Judelson H."/>
            <person name="Kamoun S."/>
            <person name="Kyung K."/>
            <person name="Meijer H."/>
            <person name="Minx P."/>
            <person name="Morris P."/>
            <person name="Nelson J."/>
            <person name="Phuntumart V."/>
            <person name="Qutob D."/>
            <person name="Rehmany A."/>
            <person name="Rougon-Cardoso A."/>
            <person name="Ryden P."/>
            <person name="Torto-Alalibo T."/>
            <person name="Studholme D."/>
            <person name="Wang Y."/>
            <person name="Win J."/>
            <person name="Wood J."/>
            <person name="Clifton S.W."/>
            <person name="Rogers J."/>
            <person name="Van den Ackerveken G."/>
            <person name="Jones J.D."/>
            <person name="McDowell J.M."/>
            <person name="Beynon J."/>
            <person name="Tyler B.M."/>
        </authorList>
    </citation>
    <scope>NUCLEOTIDE SEQUENCE [LARGE SCALE GENOMIC DNA]</scope>
    <source>
        <strain evidence="2">Emoy2</strain>
    </source>
</reference>
<keyword evidence="2" id="KW-1185">Reference proteome</keyword>
<dbReference type="HOGENOM" id="CLU_2364136_0_0_1"/>
<dbReference type="EMBL" id="JH598094">
    <property type="status" value="NOT_ANNOTATED_CDS"/>
    <property type="molecule type" value="Genomic_DNA"/>
</dbReference>
<protein>
    <submittedName>
        <fullName evidence="1">Uncharacterized protein</fullName>
    </submittedName>
</protein>
<evidence type="ECO:0000313" key="1">
    <source>
        <dbReference type="EnsemblProtists" id="HpaP800588"/>
    </source>
</evidence>
<proteinExistence type="predicted"/>
<reference evidence="1" key="2">
    <citation type="submission" date="2015-06" db="UniProtKB">
        <authorList>
            <consortium name="EnsemblProtists"/>
        </authorList>
    </citation>
    <scope>IDENTIFICATION</scope>
    <source>
        <strain evidence="1">Emoy2</strain>
    </source>
</reference>
<organism evidence="1 2">
    <name type="scientific">Hyaloperonospora arabidopsidis (strain Emoy2)</name>
    <name type="common">Downy mildew agent</name>
    <name type="synonym">Peronospora arabidopsidis</name>
    <dbReference type="NCBI Taxonomy" id="559515"/>
    <lineage>
        <taxon>Eukaryota</taxon>
        <taxon>Sar</taxon>
        <taxon>Stramenopiles</taxon>
        <taxon>Oomycota</taxon>
        <taxon>Peronosporomycetes</taxon>
        <taxon>Peronosporales</taxon>
        <taxon>Peronosporaceae</taxon>
        <taxon>Hyaloperonospora</taxon>
    </lineage>
</organism>
<dbReference type="InParanoid" id="M4B2U0"/>
<dbReference type="VEuPathDB" id="FungiDB:HpaG800588"/>
<accession>M4B2U0</accession>